<evidence type="ECO:0000256" key="1">
    <source>
        <dbReference type="ARBA" id="ARBA00004442"/>
    </source>
</evidence>
<keyword evidence="5" id="KW-0812">Transmembrane</keyword>
<dbReference type="Gene3D" id="1.20.1600.10">
    <property type="entry name" value="Outer membrane efflux proteins (OEP)"/>
    <property type="match status" value="1"/>
</dbReference>
<keyword evidence="4" id="KW-1134">Transmembrane beta strand</keyword>
<dbReference type="InterPro" id="IPR003423">
    <property type="entry name" value="OMP_efflux"/>
</dbReference>
<dbReference type="InterPro" id="IPR051906">
    <property type="entry name" value="TolC-like"/>
</dbReference>
<dbReference type="Pfam" id="PF02321">
    <property type="entry name" value="OEP"/>
    <property type="match status" value="2"/>
</dbReference>
<sequence length="430" mass="48358">MMTSMSAFKRFSSVALILASACLSSPAFSEQEEKTALADLVNLGLSLNPRVHAAVAELNSAKVNIEVEEGGYWPSLSISAGPENGLSELGYDLALTQMLYDWGETDSKVDVATAQMKQKIYSLLMVRSDVSLEVIEASLDIALANKQLTLVGDYTERLKKILSLAEKRMRGNFSDRAELSRVRQAISYAGQQQAFLTGELKDAEWRYMNLLHRQPTDLPLLTEMNDRLIDKLPNEESIKKLIDASPKYMEAREDLYIAVANVQTAQAAERPNLVLQAQAQRREIDGELTDDSSVAVRFQMELGQGLSNFKRTDMQRIQVEAAQWNLDSVALEMERDIYSNKESVTALYHQQNAIKEQLQQTKILIHTYQAQFNAGLRTIEELLSVERENYELISQLVNNIIESYRLPYRSASALGILPELLIEQKNTALN</sequence>
<evidence type="ECO:0000256" key="8">
    <source>
        <dbReference type="SAM" id="SignalP"/>
    </source>
</evidence>
<evidence type="ECO:0000256" key="4">
    <source>
        <dbReference type="ARBA" id="ARBA00022452"/>
    </source>
</evidence>
<keyword evidence="8" id="KW-0732">Signal</keyword>
<dbReference type="GO" id="GO:1990281">
    <property type="term" value="C:efflux pump complex"/>
    <property type="evidence" value="ECO:0007669"/>
    <property type="project" value="TreeGrafter"/>
</dbReference>
<evidence type="ECO:0000256" key="6">
    <source>
        <dbReference type="ARBA" id="ARBA00023136"/>
    </source>
</evidence>
<reference evidence="9 10" key="1">
    <citation type="submission" date="2018-11" db="EMBL/GenBank/DDBJ databases">
        <title>The draft genome sequence of Amphritea opalescens ANRC-JH13T.</title>
        <authorList>
            <person name="Fang Z."/>
            <person name="Zhang Y."/>
            <person name="Han X."/>
        </authorList>
    </citation>
    <scope>NUCLEOTIDE SEQUENCE [LARGE SCALE GENOMIC DNA]</scope>
    <source>
        <strain evidence="9 10">ANRC-JH13</strain>
    </source>
</reference>
<dbReference type="OrthoDB" id="9814637at2"/>
<feature type="signal peptide" evidence="8">
    <location>
        <begin position="1"/>
        <end position="29"/>
    </location>
</feature>
<accession>A0A430KRX5</accession>
<keyword evidence="6" id="KW-0472">Membrane</keyword>
<protein>
    <submittedName>
        <fullName evidence="9">TolC family protein</fullName>
    </submittedName>
</protein>
<dbReference type="AlphaFoldDB" id="A0A430KRX5"/>
<dbReference type="GO" id="GO:0015288">
    <property type="term" value="F:porin activity"/>
    <property type="evidence" value="ECO:0007669"/>
    <property type="project" value="TreeGrafter"/>
</dbReference>
<comment type="caution">
    <text evidence="9">The sequence shown here is derived from an EMBL/GenBank/DDBJ whole genome shotgun (WGS) entry which is preliminary data.</text>
</comment>
<gene>
    <name evidence="9" type="ORF">EH243_06605</name>
</gene>
<evidence type="ECO:0000256" key="3">
    <source>
        <dbReference type="ARBA" id="ARBA00022448"/>
    </source>
</evidence>
<comment type="similarity">
    <text evidence="2">Belongs to the outer membrane factor (OMF) (TC 1.B.17) family.</text>
</comment>
<keyword evidence="3" id="KW-0813">Transport</keyword>
<keyword evidence="7" id="KW-0998">Cell outer membrane</keyword>
<evidence type="ECO:0000256" key="5">
    <source>
        <dbReference type="ARBA" id="ARBA00022692"/>
    </source>
</evidence>
<dbReference type="EMBL" id="RQXW01000005">
    <property type="protein sequence ID" value="RTE66261.1"/>
    <property type="molecule type" value="Genomic_DNA"/>
</dbReference>
<dbReference type="SUPFAM" id="SSF56954">
    <property type="entry name" value="Outer membrane efflux proteins (OEP)"/>
    <property type="match status" value="1"/>
</dbReference>
<dbReference type="GO" id="GO:0015562">
    <property type="term" value="F:efflux transmembrane transporter activity"/>
    <property type="evidence" value="ECO:0007669"/>
    <property type="project" value="InterPro"/>
</dbReference>
<name>A0A430KRX5_9GAMM</name>
<dbReference type="PANTHER" id="PTHR30026:SF22">
    <property type="entry name" value="OUTER MEMBRANE EFFLUX PROTEIN"/>
    <property type="match status" value="1"/>
</dbReference>
<feature type="chain" id="PRO_5019526215" evidence="8">
    <location>
        <begin position="30"/>
        <end position="430"/>
    </location>
</feature>
<evidence type="ECO:0000313" key="9">
    <source>
        <dbReference type="EMBL" id="RTE66261.1"/>
    </source>
</evidence>
<evidence type="ECO:0000313" key="10">
    <source>
        <dbReference type="Proteomes" id="UP000283087"/>
    </source>
</evidence>
<keyword evidence="10" id="KW-1185">Reference proteome</keyword>
<evidence type="ECO:0000256" key="7">
    <source>
        <dbReference type="ARBA" id="ARBA00023237"/>
    </source>
</evidence>
<dbReference type="PANTHER" id="PTHR30026">
    <property type="entry name" value="OUTER MEMBRANE PROTEIN TOLC"/>
    <property type="match status" value="1"/>
</dbReference>
<proteinExistence type="inferred from homology"/>
<dbReference type="Proteomes" id="UP000283087">
    <property type="component" value="Unassembled WGS sequence"/>
</dbReference>
<comment type="subcellular location">
    <subcellularLocation>
        <location evidence="1">Cell outer membrane</location>
    </subcellularLocation>
</comment>
<organism evidence="9 10">
    <name type="scientific">Amphritea opalescens</name>
    <dbReference type="NCBI Taxonomy" id="2490544"/>
    <lineage>
        <taxon>Bacteria</taxon>
        <taxon>Pseudomonadati</taxon>
        <taxon>Pseudomonadota</taxon>
        <taxon>Gammaproteobacteria</taxon>
        <taxon>Oceanospirillales</taxon>
        <taxon>Oceanospirillaceae</taxon>
        <taxon>Amphritea</taxon>
    </lineage>
</organism>
<evidence type="ECO:0000256" key="2">
    <source>
        <dbReference type="ARBA" id="ARBA00007613"/>
    </source>
</evidence>
<dbReference type="GO" id="GO:0009279">
    <property type="term" value="C:cell outer membrane"/>
    <property type="evidence" value="ECO:0007669"/>
    <property type="project" value="UniProtKB-SubCell"/>
</dbReference>